<evidence type="ECO:0000256" key="7">
    <source>
        <dbReference type="ARBA" id="ARBA00022833"/>
    </source>
</evidence>
<dbReference type="RefSeq" id="XP_006675449.1">
    <property type="nucleotide sequence ID" value="XM_006675386.1"/>
</dbReference>
<keyword evidence="6" id="KW-0863">Zinc-finger</keyword>
<keyword evidence="4" id="KW-0479">Metal-binding</keyword>
<keyword evidence="7" id="KW-0862">Zinc</keyword>
<keyword evidence="13" id="KW-1185">Reference proteome</keyword>
<keyword evidence="5" id="KW-0227">DNA damage</keyword>
<dbReference type="OrthoDB" id="5594015at2759"/>
<dbReference type="GO" id="GO:0005694">
    <property type="term" value="C:chromosome"/>
    <property type="evidence" value="ECO:0000318"/>
    <property type="project" value="GO_Central"/>
</dbReference>
<dbReference type="InterPro" id="IPR049431">
    <property type="entry name" value="UVSSA_C"/>
</dbReference>
<gene>
    <name evidence="12" type="ORF">BATDEDRAFT_22037</name>
</gene>
<keyword evidence="9" id="KW-0234">DNA repair</keyword>
<comment type="similarity">
    <text evidence="2">Belongs to the UVSSA family.</text>
</comment>
<evidence type="ECO:0000256" key="9">
    <source>
        <dbReference type="ARBA" id="ARBA00023204"/>
    </source>
</evidence>
<feature type="compositionally biased region" description="Basic and acidic residues" evidence="10">
    <location>
        <begin position="343"/>
        <end position="356"/>
    </location>
</feature>
<proteinExistence type="inferred from homology"/>
<dbReference type="HOGENOM" id="CLU_023577_0_0_1"/>
<dbReference type="Pfam" id="PF09740">
    <property type="entry name" value="DUF2043"/>
    <property type="match status" value="1"/>
</dbReference>
<dbReference type="GO" id="GO:0000993">
    <property type="term" value="F:RNA polymerase II complex binding"/>
    <property type="evidence" value="ECO:0000318"/>
    <property type="project" value="GO_Central"/>
</dbReference>
<feature type="domain" description="UV-stimulated scaffold protein A C-terminal" evidence="11">
    <location>
        <begin position="424"/>
        <end position="529"/>
    </location>
</feature>
<reference evidence="12 13" key="1">
    <citation type="submission" date="2009-12" db="EMBL/GenBank/DDBJ databases">
        <title>The draft genome of Batrachochytrium dendrobatidis.</title>
        <authorList>
            <consortium name="US DOE Joint Genome Institute (JGI-PGF)"/>
            <person name="Kuo A."/>
            <person name="Salamov A."/>
            <person name="Schmutz J."/>
            <person name="Lucas S."/>
            <person name="Pitluck S."/>
            <person name="Rosenblum E."/>
            <person name="Stajich J."/>
            <person name="Eisen M."/>
            <person name="Grigoriev I.V."/>
        </authorList>
    </citation>
    <scope>NUCLEOTIDE SEQUENCE [LARGE SCALE GENOMIC DNA]</scope>
    <source>
        <strain evidence="13">JAM81 / FGSC 10211</strain>
    </source>
</reference>
<dbReference type="PANTHER" id="PTHR28670">
    <property type="entry name" value="UV-STIMULATED SCAFFOLD PROTEIN A"/>
    <property type="match status" value="1"/>
</dbReference>
<evidence type="ECO:0000256" key="3">
    <source>
        <dbReference type="ARBA" id="ARBA00022454"/>
    </source>
</evidence>
<sequence>MRNTSNFIDDNSLSNEFTKIITQLLTEGELELDSAKLKLIKSSCKASNANVEIVFKTIGRIMNRKHSQIRYACVQLTDVLFMRSSLFRSLHMSQIQSYLSLCFGGNKGVLPPPVEWALKLKHLAASSIFKWHSRFGSLFGELVVAMQVAEPFLPDNTNRNTLVEVPESLSDSQHARTKQIRLEKYLRMRDDFRNVSFGVLENLENLKHCLEIIVPSVEDIFSGGNGTCNVSTTIKSTATSKEFIQAYGLGNNTYSLDITIPSTEFPVETAENQVLFDTLRECTALINNKHLSLISTWIDTITKAEDPDKKSHELFLKKVIDLKFSVLNALEKAKDLLKYSKSQVDNDHVEESRQENSDDEEMFEEVPDPELSEESIKPSNSPIPTIDTQMLEQPIQPVASGSETNQPQNCYQDNSEFQKLLALAPEVPYDNDLYYWDKQDVSFSSISSNAGLDFHHRFLGDGPTDRVLSKDALSSLRKRQMYLIAEAPKNIPACRAPLRTGALCPRRDLVRCPVHGKIIPRDDTGTPLDPTAEPDQGLALSTTHSSTGRRSKRDTRHSEQPFNRRAPAWKIIEQDVSGALRLSSRQAKLRESKLVDLTKKTNPIQKRILKKINKLDKNSSDSHPEDAELLSKIQDRNLNRW</sequence>
<dbReference type="STRING" id="684364.F4NS21"/>
<feature type="region of interest" description="Disordered" evidence="10">
    <location>
        <begin position="520"/>
        <end position="566"/>
    </location>
</feature>
<dbReference type="Pfam" id="PF20867">
    <property type="entry name" value="UVSSA_N"/>
    <property type="match status" value="1"/>
</dbReference>
<dbReference type="InterPro" id="IPR018610">
    <property type="entry name" value="UVSSA"/>
</dbReference>
<evidence type="ECO:0000256" key="10">
    <source>
        <dbReference type="SAM" id="MobiDB-lite"/>
    </source>
</evidence>
<dbReference type="EMBL" id="GL882879">
    <property type="protein sequence ID" value="EGF83386.1"/>
    <property type="molecule type" value="Genomic_DNA"/>
</dbReference>
<dbReference type="PANTHER" id="PTHR28670:SF1">
    <property type="entry name" value="UV-STIMULATED SCAFFOLD PROTEIN A"/>
    <property type="match status" value="1"/>
</dbReference>
<dbReference type="OMA" id="EEHAEMR"/>
<evidence type="ECO:0000256" key="5">
    <source>
        <dbReference type="ARBA" id="ARBA00022763"/>
    </source>
</evidence>
<dbReference type="GO" id="GO:0008270">
    <property type="term" value="F:zinc ion binding"/>
    <property type="evidence" value="ECO:0007669"/>
    <property type="project" value="UniProtKB-KW"/>
</dbReference>
<evidence type="ECO:0000313" key="13">
    <source>
        <dbReference type="Proteomes" id="UP000007241"/>
    </source>
</evidence>
<evidence type="ECO:0000256" key="8">
    <source>
        <dbReference type="ARBA" id="ARBA00023054"/>
    </source>
</evidence>
<comment type="subcellular location">
    <subcellularLocation>
        <location evidence="1">Chromosome</location>
    </subcellularLocation>
</comment>
<keyword evidence="3" id="KW-0158">Chromosome</keyword>
<dbReference type="GO" id="GO:0009411">
    <property type="term" value="P:response to UV"/>
    <property type="evidence" value="ECO:0000318"/>
    <property type="project" value="GO_Central"/>
</dbReference>
<dbReference type="InterPro" id="IPR049408">
    <property type="entry name" value="UVSSA_N_a-solenoid_rpt"/>
</dbReference>
<protein>
    <recommendedName>
        <fullName evidence="11">UV-stimulated scaffold protein A C-terminal domain-containing protein</fullName>
    </recommendedName>
</protein>
<dbReference type="AlphaFoldDB" id="F4NS21"/>
<evidence type="ECO:0000256" key="4">
    <source>
        <dbReference type="ARBA" id="ARBA00022723"/>
    </source>
</evidence>
<feature type="region of interest" description="Disordered" evidence="10">
    <location>
        <begin position="343"/>
        <end position="379"/>
    </location>
</feature>
<evidence type="ECO:0000256" key="6">
    <source>
        <dbReference type="ARBA" id="ARBA00022771"/>
    </source>
</evidence>
<accession>F4NS21</accession>
<dbReference type="InParanoid" id="F4NS21"/>
<evidence type="ECO:0000256" key="2">
    <source>
        <dbReference type="ARBA" id="ARBA00009240"/>
    </source>
</evidence>
<dbReference type="Proteomes" id="UP000007241">
    <property type="component" value="Unassembled WGS sequence"/>
</dbReference>
<dbReference type="GeneID" id="18237819"/>
<evidence type="ECO:0000256" key="1">
    <source>
        <dbReference type="ARBA" id="ARBA00004286"/>
    </source>
</evidence>
<evidence type="ECO:0000313" key="12">
    <source>
        <dbReference type="EMBL" id="EGF83386.1"/>
    </source>
</evidence>
<evidence type="ECO:0000259" key="11">
    <source>
        <dbReference type="Pfam" id="PF09740"/>
    </source>
</evidence>
<dbReference type="GO" id="GO:0006283">
    <property type="term" value="P:transcription-coupled nucleotide-excision repair"/>
    <property type="evidence" value="ECO:0000318"/>
    <property type="project" value="GO_Central"/>
</dbReference>
<organism evidence="12 13">
    <name type="scientific">Batrachochytrium dendrobatidis (strain JAM81 / FGSC 10211)</name>
    <name type="common">Frog chytrid fungus</name>
    <dbReference type="NCBI Taxonomy" id="684364"/>
    <lineage>
        <taxon>Eukaryota</taxon>
        <taxon>Fungi</taxon>
        <taxon>Fungi incertae sedis</taxon>
        <taxon>Chytridiomycota</taxon>
        <taxon>Chytridiomycota incertae sedis</taxon>
        <taxon>Chytridiomycetes</taxon>
        <taxon>Rhizophydiales</taxon>
        <taxon>Rhizophydiales incertae sedis</taxon>
        <taxon>Batrachochytrium</taxon>
    </lineage>
</organism>
<name>F4NS21_BATDJ</name>
<feature type="compositionally biased region" description="Acidic residues" evidence="10">
    <location>
        <begin position="357"/>
        <end position="373"/>
    </location>
</feature>
<keyword evidence="8" id="KW-0175">Coiled coil</keyword>